<organism evidence="1 2">
    <name type="scientific">Xenorhabdus szentirmaii DSM 16338</name>
    <dbReference type="NCBI Taxonomy" id="1427518"/>
    <lineage>
        <taxon>Bacteria</taxon>
        <taxon>Pseudomonadati</taxon>
        <taxon>Pseudomonadota</taxon>
        <taxon>Gammaproteobacteria</taxon>
        <taxon>Enterobacterales</taxon>
        <taxon>Morganellaceae</taxon>
        <taxon>Xenorhabdus</taxon>
    </lineage>
</organism>
<evidence type="ECO:0000313" key="1">
    <source>
        <dbReference type="EMBL" id="CDL84711.1"/>
    </source>
</evidence>
<dbReference type="Proteomes" id="UP000019202">
    <property type="component" value="Unassembled WGS sequence"/>
</dbReference>
<dbReference type="AlphaFoldDB" id="W1J4C6"/>
<reference evidence="1" key="1">
    <citation type="submission" date="2013-11" db="EMBL/GenBank/DDBJ databases">
        <title>Draft genome sequence and annotation of the entomopathogenic bacteria, Xenorhabdus cabanillasi strain JM26 and Xenorhabdus szentirmai strain DSM 16338.</title>
        <authorList>
            <person name="Gualtieri M."/>
            <person name="Ogier J.C."/>
            <person name="Pages S."/>
            <person name="Givaudan A."/>
            <person name="Gaudriault S."/>
        </authorList>
    </citation>
    <scope>NUCLEOTIDE SEQUENCE [LARGE SCALE GENOMIC DNA]</scope>
    <source>
        <strain evidence="1">DSM 16338</strain>
    </source>
</reference>
<name>W1J4C6_9GAMM</name>
<comment type="caution">
    <text evidence="1">The sequence shown here is derived from an EMBL/GenBank/DDBJ whole genome shotgun (WGS) entry which is preliminary data.</text>
</comment>
<sequence length="51" mass="5859">MARYNFILLEAVARFWHTLVEQKIGMKLNNVAAASRKKGFAKMIVIFCDTL</sequence>
<protein>
    <submittedName>
        <fullName evidence="1">Uncharacterized protein</fullName>
    </submittedName>
</protein>
<accession>W1J4C6</accession>
<evidence type="ECO:0000313" key="2">
    <source>
        <dbReference type="Proteomes" id="UP000019202"/>
    </source>
</evidence>
<keyword evidence="2" id="KW-1185">Reference proteome</keyword>
<proteinExistence type="predicted"/>
<gene>
    <name evidence="1" type="ORF">XSR1_50113</name>
</gene>
<dbReference type="EMBL" id="CBXF010000110">
    <property type="protein sequence ID" value="CDL84711.1"/>
    <property type="molecule type" value="Genomic_DNA"/>
</dbReference>